<evidence type="ECO:0000313" key="2">
    <source>
        <dbReference type="EMBL" id="PLZ91969.1"/>
    </source>
</evidence>
<keyword evidence="1" id="KW-0472">Membrane</keyword>
<name>A0A2N6K5R3_FISMU</name>
<dbReference type="RefSeq" id="WP_016869570.1">
    <property type="nucleotide sequence ID" value="NZ_CAWNVR010000227.1"/>
</dbReference>
<keyword evidence="1" id="KW-0812">Transmembrane</keyword>
<proteinExistence type="predicted"/>
<evidence type="ECO:0000313" key="3">
    <source>
        <dbReference type="Proteomes" id="UP000235036"/>
    </source>
</evidence>
<dbReference type="AlphaFoldDB" id="A0A2N6K5R3"/>
<dbReference type="NCBIfam" id="NF038303">
    <property type="entry name" value="EPS_HpsB"/>
    <property type="match status" value="1"/>
</dbReference>
<feature type="transmembrane region" description="Helical" evidence="1">
    <location>
        <begin position="30"/>
        <end position="52"/>
    </location>
</feature>
<reference evidence="2 3" key="1">
    <citation type="submission" date="2017-08" db="EMBL/GenBank/DDBJ databases">
        <title>Genomes of Fischerella (Mastigocladus) sp. strains.</title>
        <authorList>
            <person name="Miller S.R."/>
        </authorList>
    </citation>
    <scope>NUCLEOTIDE SEQUENCE [LARGE SCALE GENOMIC DNA]</scope>
    <source>
        <strain evidence="2 3">CCMEE 5323</strain>
    </source>
</reference>
<organism evidence="2 3">
    <name type="scientific">Fischerella muscicola CCMEE 5323</name>
    <dbReference type="NCBI Taxonomy" id="2019572"/>
    <lineage>
        <taxon>Bacteria</taxon>
        <taxon>Bacillati</taxon>
        <taxon>Cyanobacteriota</taxon>
        <taxon>Cyanophyceae</taxon>
        <taxon>Nostocales</taxon>
        <taxon>Hapalosiphonaceae</taxon>
        <taxon>Fischerella</taxon>
    </lineage>
</organism>
<dbReference type="InterPro" id="IPR012902">
    <property type="entry name" value="N_methyl_site"/>
</dbReference>
<dbReference type="NCBIfam" id="TIGR02532">
    <property type="entry name" value="IV_pilin_GFxxxE"/>
    <property type="match status" value="1"/>
</dbReference>
<accession>A0A2N6K5R3</accession>
<evidence type="ECO:0000256" key="1">
    <source>
        <dbReference type="SAM" id="Phobius"/>
    </source>
</evidence>
<keyword evidence="1" id="KW-1133">Transmembrane helix</keyword>
<comment type="caution">
    <text evidence="2">The sequence shown here is derived from an EMBL/GenBank/DDBJ whole genome shotgun (WGS) entry which is preliminary data.</text>
</comment>
<dbReference type="Proteomes" id="UP000235036">
    <property type="component" value="Unassembled WGS sequence"/>
</dbReference>
<protein>
    <submittedName>
        <fullName evidence="2">Prepilin-type cleavage/methylation domain-containing protein</fullName>
    </submittedName>
</protein>
<keyword evidence="3" id="KW-1185">Reference proteome</keyword>
<dbReference type="EMBL" id="NRQW01000146">
    <property type="protein sequence ID" value="PLZ91969.1"/>
    <property type="molecule type" value="Genomic_DNA"/>
</dbReference>
<dbReference type="Pfam" id="PF07963">
    <property type="entry name" value="N_methyl"/>
    <property type="match status" value="1"/>
</dbReference>
<sequence>MIFGKKASIRRLQADDSYPNQEGFTIVESLVAIIVVGILLAAIAPVLSLSVATRVQSRRVELATQAARSYIDGVRTQRISAPAGSATTTTLSAFDAPTTGSSFNCTANSYCTTTSTSTTPPTNLYCVDFDSTGSCESTSITDMVVQAFRPNNNNATTGYALGVRVYRADAFKGNTTLLKNTSTTKTAQNPFTGGAGQRTAPLVEMTADISDIVPKYSDLCARFPGGCN</sequence>
<gene>
    <name evidence="2" type="ORF">CEN44_07210</name>
</gene>